<accession>A0A0A2KC63</accession>
<keyword evidence="3" id="KW-1185">Reference proteome</keyword>
<evidence type="ECO:0000313" key="2">
    <source>
        <dbReference type="EMBL" id="KGO64461.1"/>
    </source>
</evidence>
<dbReference type="EMBL" id="JQGA01001582">
    <property type="protein sequence ID" value="KGO64461.1"/>
    <property type="molecule type" value="Genomic_DNA"/>
</dbReference>
<sequence length="53" mass="5843">MEGLRGQSGKVKKATETGCEGVSEKARMSSDDDILWVDMSKTVGLRMRVRLKA</sequence>
<dbReference type="STRING" id="40296.A0A0A2KC63"/>
<dbReference type="AlphaFoldDB" id="A0A0A2KC63"/>
<dbReference type="PhylomeDB" id="A0A0A2KC63"/>
<dbReference type="OrthoDB" id="9981546at2759"/>
<gene>
    <name evidence="2" type="ORF">PITC_023080</name>
</gene>
<comment type="caution">
    <text evidence="2">The sequence shown here is derived from an EMBL/GenBank/DDBJ whole genome shotgun (WGS) entry which is preliminary data.</text>
</comment>
<name>A0A0A2KC63_PENIT</name>
<proteinExistence type="predicted"/>
<organism evidence="2 3">
    <name type="scientific">Penicillium italicum</name>
    <name type="common">Blue mold</name>
    <dbReference type="NCBI Taxonomy" id="40296"/>
    <lineage>
        <taxon>Eukaryota</taxon>
        <taxon>Fungi</taxon>
        <taxon>Dikarya</taxon>
        <taxon>Ascomycota</taxon>
        <taxon>Pezizomycotina</taxon>
        <taxon>Eurotiomycetes</taxon>
        <taxon>Eurotiomycetidae</taxon>
        <taxon>Eurotiales</taxon>
        <taxon>Aspergillaceae</taxon>
        <taxon>Penicillium</taxon>
    </lineage>
</organism>
<evidence type="ECO:0000313" key="3">
    <source>
        <dbReference type="Proteomes" id="UP000030104"/>
    </source>
</evidence>
<protein>
    <submittedName>
        <fullName evidence="2">Uncharacterized protein</fullName>
    </submittedName>
</protein>
<evidence type="ECO:0000256" key="1">
    <source>
        <dbReference type="SAM" id="MobiDB-lite"/>
    </source>
</evidence>
<dbReference type="Proteomes" id="UP000030104">
    <property type="component" value="Unassembled WGS sequence"/>
</dbReference>
<reference evidence="2 3" key="1">
    <citation type="journal article" date="2015" name="Mol. Plant Microbe Interact.">
        <title>Genome, transcriptome, and functional analyses of Penicillium expansum provide new insights into secondary metabolism and pathogenicity.</title>
        <authorList>
            <person name="Ballester A.R."/>
            <person name="Marcet-Houben M."/>
            <person name="Levin E."/>
            <person name="Sela N."/>
            <person name="Selma-Lazaro C."/>
            <person name="Carmona L."/>
            <person name="Wisniewski M."/>
            <person name="Droby S."/>
            <person name="Gonzalez-Candelas L."/>
            <person name="Gabaldon T."/>
        </authorList>
    </citation>
    <scope>NUCLEOTIDE SEQUENCE [LARGE SCALE GENOMIC DNA]</scope>
    <source>
        <strain evidence="2 3">PHI-1</strain>
    </source>
</reference>
<feature type="region of interest" description="Disordered" evidence="1">
    <location>
        <begin position="1"/>
        <end position="25"/>
    </location>
</feature>
<dbReference type="HOGENOM" id="CLU_3069419_0_0_1"/>